<dbReference type="Proteomes" id="UP000253740">
    <property type="component" value="Unassembled WGS sequence"/>
</dbReference>
<evidence type="ECO:0000259" key="5">
    <source>
        <dbReference type="Pfam" id="PF06803"/>
    </source>
</evidence>
<evidence type="ECO:0000256" key="2">
    <source>
        <dbReference type="ARBA" id="ARBA00022692"/>
    </source>
</evidence>
<evidence type="ECO:0000256" key="3">
    <source>
        <dbReference type="ARBA" id="ARBA00022989"/>
    </source>
</evidence>
<keyword evidence="2" id="KW-0812">Transmembrane</keyword>
<sequence>MSMDISITLSDADLSHFVDGMRQAQERARGLKDSQVIDAARGLIAQTRGVAVPDFVGSRLARLGTMIEMVEDVGFGLPDEDRARVLAALTYFANPNDIIPDTVPVLGFLDDAIMIELCVRELRHELEAYEDFRDWRAQEAKRHGEDPAKLKLKRVDWAEARRVEAIERMRRRRRDAYAGGAWQPVLFRVS</sequence>
<protein>
    <recommendedName>
        <fullName evidence="5">DUF1232 domain-containing protein</fullName>
    </recommendedName>
</protein>
<evidence type="ECO:0000256" key="1">
    <source>
        <dbReference type="ARBA" id="ARBA00004127"/>
    </source>
</evidence>
<gene>
    <name evidence="6" type="ORF">MBSD_1684</name>
    <name evidence="7" type="ORF">MBSD_n0983</name>
</gene>
<dbReference type="EMBL" id="DF970168">
    <property type="protein sequence ID" value="GAP65692.1"/>
    <property type="molecule type" value="Genomic_DNA"/>
</dbReference>
<keyword evidence="8" id="KW-1185">Reference proteome</keyword>
<dbReference type="GO" id="GO:0012505">
    <property type="term" value="C:endomembrane system"/>
    <property type="evidence" value="ECO:0007669"/>
    <property type="project" value="UniProtKB-SubCell"/>
</dbReference>
<accession>A0A0K8QMN9</accession>
<feature type="domain" description="DUF1232" evidence="5">
    <location>
        <begin position="82"/>
        <end position="115"/>
    </location>
</feature>
<comment type="subcellular location">
    <subcellularLocation>
        <location evidence="1">Endomembrane system</location>
        <topology evidence="1">Multi-pass membrane protein</topology>
    </subcellularLocation>
</comment>
<reference evidence="7" key="2">
    <citation type="submission" date="2015-08" db="EMBL/GenBank/DDBJ databases">
        <title>Complete DNA Sequence of Pseudomonas syringae pv. actinidiae, the Causal Agent of Kiwifruit Canker Disease.</title>
        <authorList>
            <person name="Rikkerink E.H.A."/>
            <person name="Fineran P.C."/>
        </authorList>
    </citation>
    <scope>NUCLEOTIDE SEQUENCE</scope>
    <source>
        <strain evidence="7">SkMP5</strain>
    </source>
</reference>
<evidence type="ECO:0000313" key="7">
    <source>
        <dbReference type="EMBL" id="GAP65692.1"/>
    </source>
</evidence>
<dbReference type="EMBL" id="DF952379">
    <property type="protein sequence ID" value="GAN45144.1"/>
    <property type="molecule type" value="Genomic_DNA"/>
</dbReference>
<keyword evidence="3" id="KW-1133">Transmembrane helix</keyword>
<evidence type="ECO:0000256" key="4">
    <source>
        <dbReference type="ARBA" id="ARBA00023136"/>
    </source>
</evidence>
<keyword evidence="4" id="KW-0472">Membrane</keyword>
<evidence type="ECO:0000313" key="6">
    <source>
        <dbReference type="EMBL" id="GAN45144.1"/>
    </source>
</evidence>
<organism evidence="7">
    <name type="scientific">Mizugakiibacter sediminis</name>
    <dbReference type="NCBI Taxonomy" id="1475481"/>
    <lineage>
        <taxon>Bacteria</taxon>
        <taxon>Pseudomonadati</taxon>
        <taxon>Pseudomonadota</taxon>
        <taxon>Gammaproteobacteria</taxon>
        <taxon>Lysobacterales</taxon>
        <taxon>Rhodanobacteraceae</taxon>
        <taxon>Mizugakiibacter</taxon>
    </lineage>
</organism>
<dbReference type="OrthoDB" id="9813247at2"/>
<dbReference type="Pfam" id="PF06803">
    <property type="entry name" value="DUF1232"/>
    <property type="match status" value="1"/>
</dbReference>
<dbReference type="STRING" id="1475481.GCA_000953855_01000"/>
<dbReference type="InterPro" id="IPR010652">
    <property type="entry name" value="DUF1232"/>
</dbReference>
<evidence type="ECO:0000313" key="8">
    <source>
        <dbReference type="Proteomes" id="UP000253740"/>
    </source>
</evidence>
<reference evidence="6" key="1">
    <citation type="submission" date="2015-03" db="EMBL/GenBank/DDBJ databases">
        <title>Draft genome sequence of Mizugakiibacter sediminis skMP5.</title>
        <authorList>
            <person name="Watanabe T."/>
            <person name="Kojima H."/>
            <person name="Fukui M."/>
        </authorList>
    </citation>
    <scope>NUCLEOTIDE SEQUENCE</scope>
    <source>
        <strain evidence="6">SkMP5</strain>
    </source>
</reference>
<name>A0A0K8QMN9_9GAMM</name>
<proteinExistence type="predicted"/>
<dbReference type="HOGENOM" id="CLU_1426549_0_0_6"/>
<dbReference type="AlphaFoldDB" id="A0A0K8QMN9"/>
<dbReference type="RefSeq" id="WP_082306493.1">
    <property type="nucleotide sequence ID" value="NZ_DF970168.1"/>
</dbReference>